<dbReference type="Gene3D" id="1.25.40.10">
    <property type="entry name" value="Tetratricopeptide repeat domain"/>
    <property type="match status" value="1"/>
</dbReference>
<sequence length="200" mass="22682">MQCLAETKAFPWPHKPNESLPISHASTHSGKSAIEHALSNTGVELSVHTVAKVVNRGNLGGEAMVIIWDEMQKNGHSSDMEVYEYVISGLCNVGQLENAVLVMEESLRKGTIARDHQKIPDWRLRSWDRRDGCLLAKTTPSRPSLRKRQQRPYIHVIRCIYETLFSVCHEMLLFGCRQATDDRRAYITSGRVEENKPSVQ</sequence>
<evidence type="ECO:0000313" key="4">
    <source>
        <dbReference type="Proteomes" id="UP000593564"/>
    </source>
</evidence>
<evidence type="ECO:0000256" key="2">
    <source>
        <dbReference type="PROSITE-ProRule" id="PRU00708"/>
    </source>
</evidence>
<protein>
    <recommendedName>
        <fullName evidence="5">Pentatricopeptide repeat-containing protein</fullName>
    </recommendedName>
</protein>
<evidence type="ECO:0000313" key="3">
    <source>
        <dbReference type="EMBL" id="KAF5943194.1"/>
    </source>
</evidence>
<dbReference type="PROSITE" id="PS51375">
    <property type="entry name" value="PPR"/>
    <property type="match status" value="1"/>
</dbReference>
<keyword evidence="4" id="KW-1185">Reference proteome</keyword>
<dbReference type="EMBL" id="JACBKZ010000009">
    <property type="protein sequence ID" value="KAF5943194.1"/>
    <property type="molecule type" value="Genomic_DNA"/>
</dbReference>
<name>A0A7J7GUS7_CAMSI</name>
<dbReference type="Proteomes" id="UP000593564">
    <property type="component" value="Unassembled WGS sequence"/>
</dbReference>
<keyword evidence="1" id="KW-0677">Repeat</keyword>
<feature type="repeat" description="PPR" evidence="2">
    <location>
        <begin position="79"/>
        <end position="113"/>
    </location>
</feature>
<evidence type="ECO:0000256" key="1">
    <source>
        <dbReference type="ARBA" id="ARBA00022737"/>
    </source>
</evidence>
<gene>
    <name evidence="3" type="ORF">HYC85_020836</name>
</gene>
<reference evidence="4" key="1">
    <citation type="journal article" date="2020" name="Nat. Commun.">
        <title>Genome assembly of wild tea tree DASZ reveals pedigree and selection history of tea varieties.</title>
        <authorList>
            <person name="Zhang W."/>
            <person name="Zhang Y."/>
            <person name="Qiu H."/>
            <person name="Guo Y."/>
            <person name="Wan H."/>
            <person name="Zhang X."/>
            <person name="Scossa F."/>
            <person name="Alseekh S."/>
            <person name="Zhang Q."/>
            <person name="Wang P."/>
            <person name="Xu L."/>
            <person name="Schmidt M.H."/>
            <person name="Jia X."/>
            <person name="Li D."/>
            <person name="Zhu A."/>
            <person name="Guo F."/>
            <person name="Chen W."/>
            <person name="Ni D."/>
            <person name="Usadel B."/>
            <person name="Fernie A.R."/>
            <person name="Wen W."/>
        </authorList>
    </citation>
    <scope>NUCLEOTIDE SEQUENCE [LARGE SCALE GENOMIC DNA]</scope>
    <source>
        <strain evidence="4">cv. G240</strain>
    </source>
</reference>
<accession>A0A7J7GUS7</accession>
<comment type="caution">
    <text evidence="3">The sequence shown here is derived from an EMBL/GenBank/DDBJ whole genome shotgun (WGS) entry which is preliminary data.</text>
</comment>
<organism evidence="3 4">
    <name type="scientific">Camellia sinensis</name>
    <name type="common">Tea plant</name>
    <name type="synonym">Thea sinensis</name>
    <dbReference type="NCBI Taxonomy" id="4442"/>
    <lineage>
        <taxon>Eukaryota</taxon>
        <taxon>Viridiplantae</taxon>
        <taxon>Streptophyta</taxon>
        <taxon>Embryophyta</taxon>
        <taxon>Tracheophyta</taxon>
        <taxon>Spermatophyta</taxon>
        <taxon>Magnoliopsida</taxon>
        <taxon>eudicotyledons</taxon>
        <taxon>Gunneridae</taxon>
        <taxon>Pentapetalae</taxon>
        <taxon>asterids</taxon>
        <taxon>Ericales</taxon>
        <taxon>Theaceae</taxon>
        <taxon>Camellia</taxon>
    </lineage>
</organism>
<reference evidence="3 4" key="2">
    <citation type="submission" date="2020-07" db="EMBL/GenBank/DDBJ databases">
        <title>Genome assembly of wild tea tree DASZ reveals pedigree and selection history of tea varieties.</title>
        <authorList>
            <person name="Zhang W."/>
        </authorList>
    </citation>
    <scope>NUCLEOTIDE SEQUENCE [LARGE SCALE GENOMIC DNA]</scope>
    <source>
        <strain evidence="4">cv. G240</strain>
        <tissue evidence="3">Leaf</tissue>
    </source>
</reference>
<dbReference type="InterPro" id="IPR011990">
    <property type="entry name" value="TPR-like_helical_dom_sf"/>
</dbReference>
<dbReference type="InterPro" id="IPR002885">
    <property type="entry name" value="PPR_rpt"/>
</dbReference>
<proteinExistence type="predicted"/>
<dbReference type="AlphaFoldDB" id="A0A7J7GUS7"/>
<evidence type="ECO:0008006" key="5">
    <source>
        <dbReference type="Google" id="ProtNLM"/>
    </source>
</evidence>